<keyword evidence="3" id="KW-1185">Reference proteome</keyword>
<protein>
    <submittedName>
        <fullName evidence="2">NOP2 nucleolar protein</fullName>
    </submittedName>
</protein>
<organism evidence="2 3">
    <name type="scientific">Theropithecus gelada</name>
    <name type="common">Gelada baboon</name>
    <dbReference type="NCBI Taxonomy" id="9565"/>
    <lineage>
        <taxon>Eukaryota</taxon>
        <taxon>Metazoa</taxon>
        <taxon>Chordata</taxon>
        <taxon>Craniata</taxon>
        <taxon>Vertebrata</taxon>
        <taxon>Euteleostomi</taxon>
        <taxon>Mammalia</taxon>
        <taxon>Eutheria</taxon>
        <taxon>Euarchontoglires</taxon>
        <taxon>Primates</taxon>
        <taxon>Haplorrhini</taxon>
        <taxon>Catarrhini</taxon>
        <taxon>Cercopithecidae</taxon>
        <taxon>Cercopithecinae</taxon>
        <taxon>Theropithecus</taxon>
    </lineage>
</organism>
<feature type="region of interest" description="Disordered" evidence="1">
    <location>
        <begin position="1"/>
        <end position="82"/>
    </location>
</feature>
<evidence type="ECO:0000313" key="3">
    <source>
        <dbReference type="Proteomes" id="UP000694411"/>
    </source>
</evidence>
<sequence>MGRKLDPTKKEKRGPGRKARKQKGAETELARFLPAVSDENSKRLSSRARKRAAKRRLGSAEVPKTNKSPEAKPLPGKLPKGQ</sequence>
<dbReference type="Proteomes" id="UP000694411">
    <property type="component" value="Chromosome 11"/>
</dbReference>
<evidence type="ECO:0000313" key="2">
    <source>
        <dbReference type="Ensembl" id="ENSTGEP00000012044.1"/>
    </source>
</evidence>
<reference evidence="2" key="2">
    <citation type="submission" date="2025-08" db="UniProtKB">
        <authorList>
            <consortium name="Ensembl"/>
        </authorList>
    </citation>
    <scope>IDENTIFICATION</scope>
</reference>
<reference evidence="2" key="1">
    <citation type="submission" date="2018-05" db="EMBL/GenBank/DDBJ databases">
        <title>Whole genome of Theropithecus gelada.</title>
        <authorList>
            <person name="Chiou K.L."/>
            <person name="Snyder-Mackler N."/>
        </authorList>
    </citation>
    <scope>NUCLEOTIDE SEQUENCE [LARGE SCALE GENOMIC DNA]</scope>
</reference>
<dbReference type="Ensembl" id="ENSTGET00000014475.1">
    <property type="protein sequence ID" value="ENSTGEP00000012044.1"/>
    <property type="gene ID" value="ENSTGEG00000009818.1"/>
</dbReference>
<gene>
    <name evidence="2" type="primary">NOP2</name>
</gene>
<name>A0A8D2EXQ8_THEGE</name>
<accession>A0A8D2EXQ8</accession>
<feature type="compositionally biased region" description="Basic residues" evidence="1">
    <location>
        <begin position="10"/>
        <end position="22"/>
    </location>
</feature>
<reference evidence="2" key="3">
    <citation type="submission" date="2025-09" db="UniProtKB">
        <authorList>
            <consortium name="Ensembl"/>
        </authorList>
    </citation>
    <scope>IDENTIFICATION</scope>
</reference>
<dbReference type="AlphaFoldDB" id="A0A8D2EXQ8"/>
<feature type="compositionally biased region" description="Basic residues" evidence="1">
    <location>
        <begin position="44"/>
        <end position="57"/>
    </location>
</feature>
<evidence type="ECO:0000256" key="1">
    <source>
        <dbReference type="SAM" id="MobiDB-lite"/>
    </source>
</evidence>
<proteinExistence type="predicted"/>